<dbReference type="InterPro" id="IPR049730">
    <property type="entry name" value="SNF2/RAD54-like_C"/>
</dbReference>
<reference evidence="6 7" key="1">
    <citation type="submission" date="2024-07" db="EMBL/GenBank/DDBJ databases">
        <title>Genomic Encyclopedia of Type Strains, Phase V (KMG-V): Genome sequencing to study the core and pangenomes of soil and plant-associated prokaryotes.</title>
        <authorList>
            <person name="Whitman W."/>
        </authorList>
    </citation>
    <scope>NUCLEOTIDE SEQUENCE [LARGE SCALE GENOMIC DNA]</scope>
    <source>
        <strain evidence="6 7">USDA 152</strain>
    </source>
</reference>
<feature type="domain" description="Helicase C-terminal" evidence="5">
    <location>
        <begin position="479"/>
        <end position="629"/>
    </location>
</feature>
<dbReference type="SMART" id="SM00490">
    <property type="entry name" value="HELICc"/>
    <property type="match status" value="1"/>
</dbReference>
<dbReference type="GO" id="GO:0004386">
    <property type="term" value="F:helicase activity"/>
    <property type="evidence" value="ECO:0007669"/>
    <property type="project" value="UniProtKB-KW"/>
</dbReference>
<keyword evidence="2" id="KW-0378">Hydrolase</keyword>
<dbReference type="SUPFAM" id="SSF52540">
    <property type="entry name" value="P-loop containing nucleoside triphosphate hydrolases"/>
    <property type="match status" value="2"/>
</dbReference>
<dbReference type="Proteomes" id="UP001565369">
    <property type="component" value="Unassembled WGS sequence"/>
</dbReference>
<dbReference type="PANTHER" id="PTHR10799">
    <property type="entry name" value="SNF2/RAD54 HELICASE FAMILY"/>
    <property type="match status" value="1"/>
</dbReference>
<dbReference type="PROSITE" id="PS51194">
    <property type="entry name" value="HELICASE_CTER"/>
    <property type="match status" value="1"/>
</dbReference>
<dbReference type="Pfam" id="PF00270">
    <property type="entry name" value="DEAD"/>
    <property type="match status" value="1"/>
</dbReference>
<dbReference type="InterPro" id="IPR011545">
    <property type="entry name" value="DEAD/DEAH_box_helicase_dom"/>
</dbReference>
<gene>
    <name evidence="6" type="ORF">ABIG07_001277</name>
</gene>
<evidence type="ECO:0000256" key="3">
    <source>
        <dbReference type="ARBA" id="ARBA00022840"/>
    </source>
</evidence>
<keyword evidence="1" id="KW-0547">Nucleotide-binding</keyword>
<dbReference type="InterPro" id="IPR014001">
    <property type="entry name" value="Helicase_ATP-bd"/>
</dbReference>
<protein>
    <submittedName>
        <fullName evidence="6">Superfamily II DNA or RNA helicase</fullName>
    </submittedName>
</protein>
<sequence>MASIPLIVQHNGQLRGVIRAYDDFGFKVFDLAAPPRRLTGSEAALPLVEAQVDGRRVEPLVSPANMLETGPLGESWMALTQRSVSRLFATYLVSEDPQRRLDARKASTLMHQVSLVQHVLEQPNLSRVLLADEVGLGKTIEAGLLIKRLVEDRPNLRVLYLAPARLATNVANEFREKLDLDARVWIAGGGADARLSSDRLVVASIHKAVFGANFQAVVQAGPWDVLIVDECHHLSDWGADGGKPTQAYRLVDQLSQSLPPDGRLILMSGTPHQGSEVRFKNLLRLLSDRRADLSLANGRVVFRTKDRVTDWRGLPLFPSREIRPPTPIALGSLYEEWYDSVGDLYDSFIIPGTRGRATGWAKGQALQWAASSVQAGLGFLCRLGIRRLGWNLKNQALRAALSALRPYRGGTDDENLEDLLLRIEKQIGIDHSEDSSGADVEDVPEEEQDWRPDPAALERLLIQGVELVNSPAAYAKWAALSQIIDAADGEKIVFFAQPVETVGVVARYLAQTYGEHPSTIIGNQTDKERLEQVAKFQSESGPRFLVSSRAGGEGLNMQRAHRLVHLDVPWNPMELEQRIGRIHRFGSRKTVIVDTLVVAGTREVETYRIAREKLRLITRQLDPEQFELLFGRVMSLVAPKELEECMIELRPDNLPAASNEIGALVANGYKAWQEFDERYRSNAQQIRAQSGGEATWVDVANFLRLLGAAKLGPNTSQTRFEFQDDEITAVDEDLPTLRIGERLFACGDSGGLPPNPAGGEHVLQLGLNVPAVATVISNAFLSTPLCGAGYLKRPTAELGLPSGPVGVLFFLRQTVRYLGERAAEERTTLHSFVISKEGQSALSASQQASLIRELINAGRVRDPASSSLVELMQEAEANIADQLRRLDDIDMQNRVRHVVWPLAALVMV</sequence>
<dbReference type="SMART" id="SM00487">
    <property type="entry name" value="DEXDc"/>
    <property type="match status" value="1"/>
</dbReference>
<evidence type="ECO:0000259" key="4">
    <source>
        <dbReference type="PROSITE" id="PS51192"/>
    </source>
</evidence>
<keyword evidence="7" id="KW-1185">Reference proteome</keyword>
<dbReference type="InterPro" id="IPR038718">
    <property type="entry name" value="SNF2-like_sf"/>
</dbReference>
<dbReference type="Gene3D" id="3.40.50.300">
    <property type="entry name" value="P-loop containing nucleotide triphosphate hydrolases"/>
    <property type="match status" value="1"/>
</dbReference>
<dbReference type="RefSeq" id="WP_370093133.1">
    <property type="nucleotide sequence ID" value="NZ_JBGBZG010000002.1"/>
</dbReference>
<evidence type="ECO:0000259" key="5">
    <source>
        <dbReference type="PROSITE" id="PS51194"/>
    </source>
</evidence>
<feature type="domain" description="Helicase ATP-binding" evidence="4">
    <location>
        <begin position="119"/>
        <end position="289"/>
    </location>
</feature>
<evidence type="ECO:0000256" key="1">
    <source>
        <dbReference type="ARBA" id="ARBA00022741"/>
    </source>
</evidence>
<dbReference type="EMBL" id="JBGBZJ010000003">
    <property type="protein sequence ID" value="MEY9452329.1"/>
    <property type="molecule type" value="Genomic_DNA"/>
</dbReference>
<keyword evidence="6" id="KW-0347">Helicase</keyword>
<dbReference type="PROSITE" id="PS51192">
    <property type="entry name" value="HELICASE_ATP_BIND_1"/>
    <property type="match status" value="1"/>
</dbReference>
<dbReference type="InterPro" id="IPR001650">
    <property type="entry name" value="Helicase_C-like"/>
</dbReference>
<comment type="caution">
    <text evidence="6">The sequence shown here is derived from an EMBL/GenBank/DDBJ whole genome shotgun (WGS) entry which is preliminary data.</text>
</comment>
<evidence type="ECO:0000313" key="7">
    <source>
        <dbReference type="Proteomes" id="UP001565369"/>
    </source>
</evidence>
<accession>A0ABV4FN48</accession>
<evidence type="ECO:0000256" key="2">
    <source>
        <dbReference type="ARBA" id="ARBA00022801"/>
    </source>
</evidence>
<dbReference type="InterPro" id="IPR027417">
    <property type="entry name" value="P-loop_NTPase"/>
</dbReference>
<proteinExistence type="predicted"/>
<keyword evidence="3" id="KW-0067">ATP-binding</keyword>
<evidence type="ECO:0000313" key="6">
    <source>
        <dbReference type="EMBL" id="MEY9452329.1"/>
    </source>
</evidence>
<dbReference type="CDD" id="cd18793">
    <property type="entry name" value="SF2_C_SNF"/>
    <property type="match status" value="1"/>
</dbReference>
<dbReference type="Gene3D" id="3.40.50.10810">
    <property type="entry name" value="Tandem AAA-ATPase domain"/>
    <property type="match status" value="1"/>
</dbReference>
<name>A0ABV4FN48_9BRAD</name>
<dbReference type="Pfam" id="PF00271">
    <property type="entry name" value="Helicase_C"/>
    <property type="match status" value="1"/>
</dbReference>
<organism evidence="6 7">
    <name type="scientific">Bradyrhizobium ottawaense</name>
    <dbReference type="NCBI Taxonomy" id="931866"/>
    <lineage>
        <taxon>Bacteria</taxon>
        <taxon>Pseudomonadati</taxon>
        <taxon>Pseudomonadota</taxon>
        <taxon>Alphaproteobacteria</taxon>
        <taxon>Hyphomicrobiales</taxon>
        <taxon>Nitrobacteraceae</taxon>
        <taxon>Bradyrhizobium</taxon>
    </lineage>
</organism>